<sequence>MADKYANETAEDFSSRLFGFISGGFTGLSIALGVKSGLFAVLVDHHDKPLTSQELADAAGLKERYVREWLGVMTTAFIVDLDPVTERYHLPTHRVDSFRSGTMAGQGADCSIGIPIISEVFNKMLEVVKKDGPRGLTFSMTPNYTNSTIVMACRGSTTASFRSSFHLNPRSRQDWREEFGCLTSGVVAVLQ</sequence>
<dbReference type="OMA" id="NSTIVMA"/>
<proteinExistence type="predicted"/>
<evidence type="ECO:0000256" key="1">
    <source>
        <dbReference type="SAM" id="Phobius"/>
    </source>
</evidence>
<dbReference type="Proteomes" id="UP000007110">
    <property type="component" value="Unassembled WGS sequence"/>
</dbReference>
<reference evidence="4" key="1">
    <citation type="submission" date="2015-02" db="EMBL/GenBank/DDBJ databases">
        <title>Genome sequencing for Strongylocentrotus purpuratus.</title>
        <authorList>
            <person name="Murali S."/>
            <person name="Liu Y."/>
            <person name="Vee V."/>
            <person name="English A."/>
            <person name="Wang M."/>
            <person name="Skinner E."/>
            <person name="Han Y."/>
            <person name="Muzny D.M."/>
            <person name="Worley K.C."/>
            <person name="Gibbs R.A."/>
        </authorList>
    </citation>
    <scope>NUCLEOTIDE SEQUENCE</scope>
</reference>
<dbReference type="RefSeq" id="XP_792779.2">
    <property type="nucleotide sequence ID" value="XM_787686.4"/>
</dbReference>
<dbReference type="GeneID" id="587983"/>
<dbReference type="InParanoid" id="A0A7M7TGY4"/>
<dbReference type="PANTHER" id="PTHR45128">
    <property type="entry name" value="METHYLTRANSFERASE TYPE 11"/>
    <property type="match status" value="1"/>
</dbReference>
<name>A0A7M7TGY4_STRPU</name>
<dbReference type="InterPro" id="IPR048711">
    <property type="entry name" value="WHD_Rv2258c"/>
</dbReference>
<keyword evidence="1" id="KW-1133">Transmembrane helix</keyword>
<evidence type="ECO:0000313" key="3">
    <source>
        <dbReference type="EnsemblMetazoa" id="XP_792779"/>
    </source>
</evidence>
<dbReference type="Pfam" id="PF21320">
    <property type="entry name" value="WHD_Rv2258c"/>
    <property type="match status" value="1"/>
</dbReference>
<dbReference type="InterPro" id="IPR053173">
    <property type="entry name" value="SAM-binding_MTase"/>
</dbReference>
<dbReference type="KEGG" id="spu:587983"/>
<dbReference type="EnsemblMetazoa" id="XM_787686">
    <property type="protein sequence ID" value="XP_792779"/>
    <property type="gene ID" value="LOC587983"/>
</dbReference>
<evidence type="ECO:0000259" key="2">
    <source>
        <dbReference type="Pfam" id="PF21320"/>
    </source>
</evidence>
<feature type="domain" description="S-adenosylmethionine-dependent methyltransferase Rv2258c-like winged HTH" evidence="2">
    <location>
        <begin position="26"/>
        <end position="95"/>
    </location>
</feature>
<feature type="transmembrane region" description="Helical" evidence="1">
    <location>
        <begin position="20"/>
        <end position="43"/>
    </location>
</feature>
<dbReference type="PANTHER" id="PTHR45128:SF1">
    <property type="entry name" value="S-ADENOSYLMETHIONINE-DEPENDENT METHYLTRANSFERASE RV2258C"/>
    <property type="match status" value="1"/>
</dbReference>
<keyword evidence="1" id="KW-0812">Transmembrane</keyword>
<keyword evidence="4" id="KW-1185">Reference proteome</keyword>
<reference evidence="3" key="2">
    <citation type="submission" date="2021-01" db="UniProtKB">
        <authorList>
            <consortium name="EnsemblMetazoa"/>
        </authorList>
    </citation>
    <scope>IDENTIFICATION</scope>
</reference>
<evidence type="ECO:0000313" key="4">
    <source>
        <dbReference type="Proteomes" id="UP000007110"/>
    </source>
</evidence>
<dbReference type="OrthoDB" id="1606438at2759"/>
<dbReference type="SUPFAM" id="SSF46785">
    <property type="entry name" value="Winged helix' DNA-binding domain"/>
    <property type="match status" value="1"/>
</dbReference>
<protein>
    <recommendedName>
        <fullName evidence="2">S-adenosylmethionine-dependent methyltransferase Rv2258c-like winged HTH domain-containing protein</fullName>
    </recommendedName>
</protein>
<dbReference type="AlphaFoldDB" id="A0A7M7TGY4"/>
<keyword evidence="1" id="KW-0472">Membrane</keyword>
<accession>A0A7M7TGY4</accession>
<organism evidence="3 4">
    <name type="scientific">Strongylocentrotus purpuratus</name>
    <name type="common">Purple sea urchin</name>
    <dbReference type="NCBI Taxonomy" id="7668"/>
    <lineage>
        <taxon>Eukaryota</taxon>
        <taxon>Metazoa</taxon>
        <taxon>Echinodermata</taxon>
        <taxon>Eleutherozoa</taxon>
        <taxon>Echinozoa</taxon>
        <taxon>Echinoidea</taxon>
        <taxon>Euechinoidea</taxon>
        <taxon>Echinacea</taxon>
        <taxon>Camarodonta</taxon>
        <taxon>Echinidea</taxon>
        <taxon>Strongylocentrotidae</taxon>
        <taxon>Strongylocentrotus</taxon>
    </lineage>
</organism>
<dbReference type="InterPro" id="IPR036390">
    <property type="entry name" value="WH_DNA-bd_sf"/>
</dbReference>